<dbReference type="RefSeq" id="XP_064701981.1">
    <property type="nucleotide sequence ID" value="XM_064851740.1"/>
</dbReference>
<reference evidence="2 3" key="1">
    <citation type="submission" date="2023-08" db="EMBL/GenBank/DDBJ databases">
        <title>Black Yeasts Isolated from many extreme environments.</title>
        <authorList>
            <person name="Coleine C."/>
            <person name="Stajich J.E."/>
            <person name="Selbmann L."/>
        </authorList>
    </citation>
    <scope>NUCLEOTIDE SEQUENCE [LARGE SCALE GENOMIC DNA]</scope>
    <source>
        <strain evidence="2 3">CCFEE 5792</strain>
    </source>
</reference>
<dbReference type="GeneID" id="89976355"/>
<keyword evidence="3" id="KW-1185">Reference proteome</keyword>
<sequence>MSSIPSPSPRGKANGGIFSQKTLLIVVGPKRVPFHIHPIQLSSTAFFEVHGDPKTTVMTRDGGSSEATLSRHATPASEVKEEPGSRSPTLGPRSENDTEPHYHLIGQAYTAEAFEMIVKWLYNQPPSVPQTREECKIALRAYLLALRYQICGLQDHMIDNFRKYHQQYNVMFKDLQWLINRLGNSVNCYNVPLIRYLAHQIAYEINADGYARFLDSNDDFFVFLTNGDQPIRALVFESIAEIGRDIPLDPASGPNRWTVAACSGAAQQPPQQRETIALD</sequence>
<protein>
    <recommendedName>
        <fullName evidence="4">BTB domain-containing protein</fullName>
    </recommendedName>
</protein>
<evidence type="ECO:0000313" key="2">
    <source>
        <dbReference type="EMBL" id="KAK5046390.1"/>
    </source>
</evidence>
<name>A0AAV9MXF6_9EURO</name>
<dbReference type="AlphaFoldDB" id="A0AAV9MXF6"/>
<gene>
    <name evidence="2" type="ORF">LTR84_008191</name>
</gene>
<evidence type="ECO:0000256" key="1">
    <source>
        <dbReference type="SAM" id="MobiDB-lite"/>
    </source>
</evidence>
<feature type="region of interest" description="Disordered" evidence="1">
    <location>
        <begin position="57"/>
        <end position="99"/>
    </location>
</feature>
<organism evidence="2 3">
    <name type="scientific">Exophiala bonariae</name>
    <dbReference type="NCBI Taxonomy" id="1690606"/>
    <lineage>
        <taxon>Eukaryota</taxon>
        <taxon>Fungi</taxon>
        <taxon>Dikarya</taxon>
        <taxon>Ascomycota</taxon>
        <taxon>Pezizomycotina</taxon>
        <taxon>Eurotiomycetes</taxon>
        <taxon>Chaetothyriomycetidae</taxon>
        <taxon>Chaetothyriales</taxon>
        <taxon>Herpotrichiellaceae</taxon>
        <taxon>Exophiala</taxon>
    </lineage>
</organism>
<evidence type="ECO:0008006" key="4">
    <source>
        <dbReference type="Google" id="ProtNLM"/>
    </source>
</evidence>
<accession>A0AAV9MXF6</accession>
<dbReference type="Proteomes" id="UP001358417">
    <property type="component" value="Unassembled WGS sequence"/>
</dbReference>
<evidence type="ECO:0000313" key="3">
    <source>
        <dbReference type="Proteomes" id="UP001358417"/>
    </source>
</evidence>
<dbReference type="EMBL" id="JAVRRD010000030">
    <property type="protein sequence ID" value="KAK5046390.1"/>
    <property type="molecule type" value="Genomic_DNA"/>
</dbReference>
<proteinExistence type="predicted"/>
<comment type="caution">
    <text evidence="2">The sequence shown here is derived from an EMBL/GenBank/DDBJ whole genome shotgun (WGS) entry which is preliminary data.</text>
</comment>